<reference evidence="1 2" key="1">
    <citation type="journal article" date="2017" name="Genome Announc.">
        <title>Genome sequence of the saprophytic ascomycete Epicoccum nigrum ICMP 19927 strain isolated from New Zealand.</title>
        <authorList>
            <person name="Fokin M."/>
            <person name="Fleetwood D."/>
            <person name="Weir B.S."/>
            <person name="Villas-Boas S.G."/>
        </authorList>
    </citation>
    <scope>NUCLEOTIDE SEQUENCE [LARGE SCALE GENOMIC DNA]</scope>
    <source>
        <strain evidence="1 2">ICMP 19927</strain>
    </source>
</reference>
<sequence length="164" mass="18099">MGLLRPNIKTHTDHLRLLTQRASAQLIQVGNLERAQASAARVLELAALQIAWFENNYGEWLATGADAVWGYLDAPLQLGSSDPLKPSIGGHKQYKRWLSMPINAQNVLGGIPSPEAEVSAKNILRLVPPRIKQFKIRYAEWLAMGAEAVWGYLDSPLPALPEIP</sequence>
<dbReference type="Proteomes" id="UP000193240">
    <property type="component" value="Unassembled WGS sequence"/>
</dbReference>
<dbReference type="InParanoid" id="A0A1Y2MCS1"/>
<dbReference type="EMBL" id="KZ107838">
    <property type="protein sequence ID" value="OSS53781.1"/>
    <property type="molecule type" value="Genomic_DNA"/>
</dbReference>
<protein>
    <submittedName>
        <fullName evidence="1">Uncharacterized protein</fullName>
    </submittedName>
</protein>
<organism evidence="1 2">
    <name type="scientific">Epicoccum nigrum</name>
    <name type="common">Soil fungus</name>
    <name type="synonym">Epicoccum purpurascens</name>
    <dbReference type="NCBI Taxonomy" id="105696"/>
    <lineage>
        <taxon>Eukaryota</taxon>
        <taxon>Fungi</taxon>
        <taxon>Dikarya</taxon>
        <taxon>Ascomycota</taxon>
        <taxon>Pezizomycotina</taxon>
        <taxon>Dothideomycetes</taxon>
        <taxon>Pleosporomycetidae</taxon>
        <taxon>Pleosporales</taxon>
        <taxon>Pleosporineae</taxon>
        <taxon>Didymellaceae</taxon>
        <taxon>Epicoccum</taxon>
    </lineage>
</organism>
<evidence type="ECO:0000313" key="2">
    <source>
        <dbReference type="Proteomes" id="UP000193240"/>
    </source>
</evidence>
<name>A0A1Y2MCS1_EPING</name>
<evidence type="ECO:0000313" key="1">
    <source>
        <dbReference type="EMBL" id="OSS53781.1"/>
    </source>
</evidence>
<gene>
    <name evidence="1" type="ORF">B5807_01555</name>
</gene>
<proteinExistence type="predicted"/>
<dbReference type="AlphaFoldDB" id="A0A1Y2MCS1"/>
<keyword evidence="2" id="KW-1185">Reference proteome</keyword>
<accession>A0A1Y2MCS1</accession>